<dbReference type="Proteomes" id="UP001432322">
    <property type="component" value="Unassembled WGS sequence"/>
</dbReference>
<dbReference type="Gene3D" id="3.40.390.10">
    <property type="entry name" value="Collagenase (Catalytic Domain)"/>
    <property type="match status" value="1"/>
</dbReference>
<comment type="cofactor">
    <cofactor evidence="2 3">
        <name>Zn(2+)</name>
        <dbReference type="ChEBI" id="CHEBI:29105"/>
    </cofactor>
    <text evidence="2 3">Binds 1 zinc ion per subunit.</text>
</comment>
<keyword evidence="1" id="KW-1015">Disulfide bond</keyword>
<dbReference type="GO" id="GO:0008270">
    <property type="term" value="F:zinc ion binding"/>
    <property type="evidence" value="ECO:0007669"/>
    <property type="project" value="UniProtKB-UniRule"/>
</dbReference>
<reference evidence="5" key="1">
    <citation type="submission" date="2023-10" db="EMBL/GenBank/DDBJ databases">
        <title>Genome assembly of Pristionchus species.</title>
        <authorList>
            <person name="Yoshida K."/>
            <person name="Sommer R.J."/>
        </authorList>
    </citation>
    <scope>NUCLEOTIDE SEQUENCE</scope>
    <source>
        <strain evidence="5">RS5133</strain>
    </source>
</reference>
<feature type="binding site" evidence="2">
    <location>
        <position position="72"/>
    </location>
    <ligand>
        <name>Zn(2+)</name>
        <dbReference type="ChEBI" id="CHEBI:29105"/>
        <note>catalytic</note>
    </ligand>
</feature>
<feature type="binding site" evidence="2">
    <location>
        <position position="68"/>
    </location>
    <ligand>
        <name>Zn(2+)</name>
        <dbReference type="ChEBI" id="CHEBI:29105"/>
        <note>catalytic</note>
    </ligand>
</feature>
<dbReference type="GO" id="GO:0006508">
    <property type="term" value="P:proteolysis"/>
    <property type="evidence" value="ECO:0007669"/>
    <property type="project" value="UniProtKB-KW"/>
</dbReference>
<keyword evidence="2 3" id="KW-0479">Metal-binding</keyword>
<keyword evidence="2 3" id="KW-0862">Zinc</keyword>
<dbReference type="SUPFAM" id="SSF55486">
    <property type="entry name" value="Metalloproteases ('zincins'), catalytic domain"/>
    <property type="match status" value="1"/>
</dbReference>
<proteinExistence type="predicted"/>
<accession>A0AAV5VGG9</accession>
<evidence type="ECO:0000259" key="4">
    <source>
        <dbReference type="PROSITE" id="PS51864"/>
    </source>
</evidence>
<dbReference type="EMBL" id="BTSY01000003">
    <property type="protein sequence ID" value="GMT18423.1"/>
    <property type="molecule type" value="Genomic_DNA"/>
</dbReference>
<dbReference type="PRINTS" id="PR00480">
    <property type="entry name" value="ASTACIN"/>
</dbReference>
<protein>
    <recommendedName>
        <fullName evidence="3">Metalloendopeptidase</fullName>
        <ecNumber evidence="3">3.4.24.-</ecNumber>
    </recommendedName>
</protein>
<keyword evidence="6" id="KW-1185">Reference proteome</keyword>
<evidence type="ECO:0000256" key="3">
    <source>
        <dbReference type="RuleBase" id="RU361183"/>
    </source>
</evidence>
<gene>
    <name evidence="5" type="ORF">PFISCL1PPCAC_9720</name>
</gene>
<dbReference type="InterPro" id="IPR001506">
    <property type="entry name" value="Peptidase_M12A"/>
</dbReference>
<feature type="binding site" evidence="2">
    <location>
        <position position="78"/>
    </location>
    <ligand>
        <name>Zn(2+)</name>
        <dbReference type="ChEBI" id="CHEBI:29105"/>
        <note>catalytic</note>
    </ligand>
</feature>
<keyword evidence="2 3" id="KW-0482">Metalloprotease</keyword>
<feature type="active site" evidence="2">
    <location>
        <position position="69"/>
    </location>
</feature>
<keyword evidence="2 3" id="KW-0378">Hydrolase</keyword>
<comment type="caution">
    <text evidence="5">The sequence shown here is derived from an EMBL/GenBank/DDBJ whole genome shotgun (WGS) entry which is preliminary data.</text>
</comment>
<evidence type="ECO:0000256" key="2">
    <source>
        <dbReference type="PROSITE-ProRule" id="PRU01211"/>
    </source>
</evidence>
<dbReference type="GO" id="GO:0004222">
    <property type="term" value="F:metalloendopeptidase activity"/>
    <property type="evidence" value="ECO:0007669"/>
    <property type="project" value="UniProtKB-UniRule"/>
</dbReference>
<evidence type="ECO:0000313" key="6">
    <source>
        <dbReference type="Proteomes" id="UP001432322"/>
    </source>
</evidence>
<dbReference type="PANTHER" id="PTHR10127">
    <property type="entry name" value="DISCOIDIN, CUB, EGF, LAMININ , AND ZINC METALLOPROTEASE DOMAIN CONTAINING"/>
    <property type="match status" value="1"/>
</dbReference>
<feature type="domain" description="Peptidase M12A" evidence="4">
    <location>
        <begin position="1"/>
        <end position="141"/>
    </location>
</feature>
<sequence>ELVRQKIRLVAKSIAAHTCLSFKENSTVGTQLQFHRGGGCWSFVGKGFSKNQKISIDRGCDTFGAIAHEISHALGLGHTHSRKDRDDYVLVDIEDGDDRRNIINFEKLSDAGNDNFGVSYDFGSVMHYRAERLIREQNIRA</sequence>
<organism evidence="5 6">
    <name type="scientific">Pristionchus fissidentatus</name>
    <dbReference type="NCBI Taxonomy" id="1538716"/>
    <lineage>
        <taxon>Eukaryota</taxon>
        <taxon>Metazoa</taxon>
        <taxon>Ecdysozoa</taxon>
        <taxon>Nematoda</taxon>
        <taxon>Chromadorea</taxon>
        <taxon>Rhabditida</taxon>
        <taxon>Rhabditina</taxon>
        <taxon>Diplogasteromorpha</taxon>
        <taxon>Diplogasteroidea</taxon>
        <taxon>Neodiplogasteridae</taxon>
        <taxon>Pristionchus</taxon>
    </lineage>
</organism>
<dbReference type="PANTHER" id="PTHR10127:SF831">
    <property type="entry name" value="ZINC METALLOPROTEINASE NAS-37"/>
    <property type="match status" value="1"/>
</dbReference>
<feature type="non-terminal residue" evidence="5">
    <location>
        <position position="1"/>
    </location>
</feature>
<dbReference type="InterPro" id="IPR024079">
    <property type="entry name" value="MetalloPept_cat_dom_sf"/>
</dbReference>
<evidence type="ECO:0000256" key="1">
    <source>
        <dbReference type="ARBA" id="ARBA00023157"/>
    </source>
</evidence>
<dbReference type="InterPro" id="IPR006026">
    <property type="entry name" value="Peptidase_Metallo"/>
</dbReference>
<comment type="caution">
    <text evidence="2">Lacks conserved residue(s) required for the propagation of feature annotation.</text>
</comment>
<name>A0AAV5VGG9_9BILA</name>
<dbReference type="EC" id="3.4.24.-" evidence="3"/>
<evidence type="ECO:0000313" key="5">
    <source>
        <dbReference type="EMBL" id="GMT18423.1"/>
    </source>
</evidence>
<keyword evidence="2 3" id="KW-0645">Protease</keyword>
<dbReference type="AlphaFoldDB" id="A0AAV5VGG9"/>
<dbReference type="Pfam" id="PF01400">
    <property type="entry name" value="Astacin"/>
    <property type="match status" value="1"/>
</dbReference>
<dbReference type="SMART" id="SM00235">
    <property type="entry name" value="ZnMc"/>
    <property type="match status" value="1"/>
</dbReference>
<dbReference type="PROSITE" id="PS51864">
    <property type="entry name" value="ASTACIN"/>
    <property type="match status" value="1"/>
</dbReference>